<dbReference type="Proteomes" id="UP000799444">
    <property type="component" value="Unassembled WGS sequence"/>
</dbReference>
<comment type="similarity">
    <text evidence="1">Belongs to the paxM FAD-dependent monooxygenase family.</text>
</comment>
<dbReference type="OrthoDB" id="9993796at2759"/>
<organism evidence="7 8">
    <name type="scientific">Polyplosphaeria fusca</name>
    <dbReference type="NCBI Taxonomy" id="682080"/>
    <lineage>
        <taxon>Eukaryota</taxon>
        <taxon>Fungi</taxon>
        <taxon>Dikarya</taxon>
        <taxon>Ascomycota</taxon>
        <taxon>Pezizomycotina</taxon>
        <taxon>Dothideomycetes</taxon>
        <taxon>Pleosporomycetidae</taxon>
        <taxon>Pleosporales</taxon>
        <taxon>Tetraplosphaeriaceae</taxon>
        <taxon>Polyplosphaeria</taxon>
    </lineage>
</organism>
<feature type="domain" description="FAD-binding" evidence="6">
    <location>
        <begin position="3"/>
        <end position="332"/>
    </location>
</feature>
<dbReference type="PANTHER" id="PTHR13789:SF314">
    <property type="entry name" value="FAD-BINDING DOMAIN-CONTAINING PROTEIN"/>
    <property type="match status" value="1"/>
</dbReference>
<evidence type="ECO:0000313" key="8">
    <source>
        <dbReference type="Proteomes" id="UP000799444"/>
    </source>
</evidence>
<evidence type="ECO:0000256" key="3">
    <source>
        <dbReference type="ARBA" id="ARBA00022827"/>
    </source>
</evidence>
<dbReference type="Gene3D" id="3.50.50.60">
    <property type="entry name" value="FAD/NAD(P)-binding domain"/>
    <property type="match status" value="1"/>
</dbReference>
<evidence type="ECO:0000256" key="4">
    <source>
        <dbReference type="ARBA" id="ARBA00023002"/>
    </source>
</evidence>
<dbReference type="SUPFAM" id="SSF51905">
    <property type="entry name" value="FAD/NAD(P)-binding domain"/>
    <property type="match status" value="1"/>
</dbReference>
<dbReference type="EMBL" id="ML996266">
    <property type="protein sequence ID" value="KAF2728799.1"/>
    <property type="molecule type" value="Genomic_DNA"/>
</dbReference>
<evidence type="ECO:0000313" key="7">
    <source>
        <dbReference type="EMBL" id="KAF2728799.1"/>
    </source>
</evidence>
<keyword evidence="4" id="KW-0560">Oxidoreductase</keyword>
<evidence type="ECO:0000259" key="6">
    <source>
        <dbReference type="Pfam" id="PF01494"/>
    </source>
</evidence>
<dbReference type="InterPro" id="IPR050493">
    <property type="entry name" value="FAD-dep_Monooxygenase_BioMet"/>
</dbReference>
<dbReference type="InterPro" id="IPR002938">
    <property type="entry name" value="FAD-bd"/>
</dbReference>
<dbReference type="Pfam" id="PF01494">
    <property type="entry name" value="FAD_binding_3"/>
    <property type="match status" value="1"/>
</dbReference>
<gene>
    <name evidence="7" type="ORF">EJ04DRAFT_590729</name>
</gene>
<dbReference type="InterPro" id="IPR036188">
    <property type="entry name" value="FAD/NAD-bd_sf"/>
</dbReference>
<keyword evidence="5" id="KW-0503">Monooxygenase</keyword>
<dbReference type="AlphaFoldDB" id="A0A9P4QLP6"/>
<name>A0A9P4QLP6_9PLEO</name>
<evidence type="ECO:0000256" key="5">
    <source>
        <dbReference type="ARBA" id="ARBA00023033"/>
    </source>
</evidence>
<dbReference type="PRINTS" id="PR00420">
    <property type="entry name" value="RNGMNOXGNASE"/>
</dbReference>
<comment type="caution">
    <text evidence="7">The sequence shown here is derived from an EMBL/GenBank/DDBJ whole genome shotgun (WGS) entry which is preliminary data.</text>
</comment>
<keyword evidence="8" id="KW-1185">Reference proteome</keyword>
<dbReference type="GO" id="GO:0004497">
    <property type="term" value="F:monooxygenase activity"/>
    <property type="evidence" value="ECO:0007669"/>
    <property type="project" value="UniProtKB-KW"/>
</dbReference>
<dbReference type="PANTHER" id="PTHR13789">
    <property type="entry name" value="MONOOXYGENASE"/>
    <property type="match status" value="1"/>
</dbReference>
<evidence type="ECO:0000256" key="1">
    <source>
        <dbReference type="ARBA" id="ARBA00007992"/>
    </source>
</evidence>
<proteinExistence type="inferred from homology"/>
<dbReference type="GO" id="GO:0071949">
    <property type="term" value="F:FAD binding"/>
    <property type="evidence" value="ECO:0007669"/>
    <property type="project" value="InterPro"/>
</dbReference>
<keyword evidence="2" id="KW-0285">Flavoprotein</keyword>
<reference evidence="7" key="1">
    <citation type="journal article" date="2020" name="Stud. Mycol.">
        <title>101 Dothideomycetes genomes: a test case for predicting lifestyles and emergence of pathogens.</title>
        <authorList>
            <person name="Haridas S."/>
            <person name="Albert R."/>
            <person name="Binder M."/>
            <person name="Bloem J."/>
            <person name="Labutti K."/>
            <person name="Salamov A."/>
            <person name="Andreopoulos B."/>
            <person name="Baker S."/>
            <person name="Barry K."/>
            <person name="Bills G."/>
            <person name="Bluhm B."/>
            <person name="Cannon C."/>
            <person name="Castanera R."/>
            <person name="Culley D."/>
            <person name="Daum C."/>
            <person name="Ezra D."/>
            <person name="Gonzalez J."/>
            <person name="Henrissat B."/>
            <person name="Kuo A."/>
            <person name="Liang C."/>
            <person name="Lipzen A."/>
            <person name="Lutzoni F."/>
            <person name="Magnuson J."/>
            <person name="Mondo S."/>
            <person name="Nolan M."/>
            <person name="Ohm R."/>
            <person name="Pangilinan J."/>
            <person name="Park H.-J."/>
            <person name="Ramirez L."/>
            <person name="Alfaro M."/>
            <person name="Sun H."/>
            <person name="Tritt A."/>
            <person name="Yoshinaga Y."/>
            <person name="Zwiers L.-H."/>
            <person name="Turgeon B."/>
            <person name="Goodwin S."/>
            <person name="Spatafora J."/>
            <person name="Crous P."/>
            <person name="Grigoriev I."/>
        </authorList>
    </citation>
    <scope>NUCLEOTIDE SEQUENCE</scope>
    <source>
        <strain evidence="7">CBS 125425</strain>
    </source>
</reference>
<sequence>MNIIITGAGIAGLTTALSLRRAHHQPITIYERSPTATAFGAGISLGPNCTRILTSFGLDYAKWRITKGTRGHVYDGTSLARVGEIGEESFRVSDEEFQAYAHRVDLQNALLELVTGEEGEGTPVRIVYGAGVTAYDCDAGSITLESGAQHFADLVIAADGMHSLAPAAVLGRDVRLRDTGVTVVRFMLAASVVAEDPVTASLFPRGLFSFFFHADRRRFLLHYPVRDGEELNFGMYRLEEGVGEGVERMLRFTCDREGLERELEGFGEGLVKLAGMAGDVLPVWRLQDREPLERWWRGRVLVVGDAAHPMLPMQGQGAAMCVEDAGALGHVFSGFVGEGDGKMAIGELENRFRAFESVRRGRVSVVQLISRLPYHRIAVDEMWDELCKFMNEDELPGRGGNTDVRNWLGRYNLEDACKRAMEDVGLRDKSFVA</sequence>
<accession>A0A9P4QLP6</accession>
<protein>
    <submittedName>
        <fullName evidence="7">FAD/NAD(P)-binding domain-containing protein</fullName>
    </submittedName>
</protein>
<evidence type="ECO:0000256" key="2">
    <source>
        <dbReference type="ARBA" id="ARBA00022630"/>
    </source>
</evidence>
<keyword evidence="3" id="KW-0274">FAD</keyword>